<dbReference type="AlphaFoldDB" id="A0A3M7QVS2"/>
<keyword evidence="3" id="KW-1185">Reference proteome</keyword>
<reference evidence="2 3" key="1">
    <citation type="journal article" date="2018" name="Sci. Rep.">
        <title>Genomic signatures of local adaptation to the degree of environmental predictability in rotifers.</title>
        <authorList>
            <person name="Franch-Gras L."/>
            <person name="Hahn C."/>
            <person name="Garcia-Roger E.M."/>
            <person name="Carmona M.J."/>
            <person name="Serra M."/>
            <person name="Gomez A."/>
        </authorList>
    </citation>
    <scope>NUCLEOTIDE SEQUENCE [LARGE SCALE GENOMIC DNA]</scope>
    <source>
        <strain evidence="2">HYR1</strain>
    </source>
</reference>
<feature type="transmembrane region" description="Helical" evidence="1">
    <location>
        <begin position="219"/>
        <end position="237"/>
    </location>
</feature>
<sequence>MDTDLVIYSDDMLDINETLNFIRENDTLGLIQEYLLRALLRKERKPDNFLLVNFGASILFLITVITIFFLVLSIVFIFKNKLREKNPIYRVLVHFFTFKIFLSVLIFLSVNSSNIVQNSIFHIKRDHFGCFFLNLTILFFDIGEHLQFLIIWLIIFAERDFLKFKFLYSDYLVKKVATSMEEEVGQSDQVAETNSDRAYVQKLKKKSIKNFLILKSRSIILIGFYILNAILAFFLSIHTSPIYYEKHKFCVFSSMNSYVFLIYEFLVMIVLFPITYFFLLVSTFFSVFFAGKKDELTPRQTESENSLIVFVKKASFLIGVEELLMTFEYTTFWIAHPFLIEILRSVCLLTILATVILFVKKEGVHLMFNKNAQVNNDRNFNTIFRPRNSNTEIVDYQNLVENGY</sequence>
<keyword evidence="1" id="KW-1133">Transmembrane helix</keyword>
<feature type="transmembrane region" description="Helical" evidence="1">
    <location>
        <begin position="49"/>
        <end position="77"/>
    </location>
</feature>
<gene>
    <name evidence="2" type="ORF">BpHYR1_039202</name>
</gene>
<evidence type="ECO:0000256" key="1">
    <source>
        <dbReference type="SAM" id="Phobius"/>
    </source>
</evidence>
<feature type="transmembrane region" description="Helical" evidence="1">
    <location>
        <begin position="342"/>
        <end position="359"/>
    </location>
</feature>
<feature type="transmembrane region" description="Helical" evidence="1">
    <location>
        <begin position="257"/>
        <end position="290"/>
    </location>
</feature>
<evidence type="ECO:0000313" key="2">
    <source>
        <dbReference type="EMBL" id="RNA15446.1"/>
    </source>
</evidence>
<feature type="transmembrane region" description="Helical" evidence="1">
    <location>
        <begin position="89"/>
        <end position="111"/>
    </location>
</feature>
<feature type="transmembrane region" description="Helical" evidence="1">
    <location>
        <begin position="131"/>
        <end position="157"/>
    </location>
</feature>
<name>A0A3M7QVS2_BRAPC</name>
<dbReference type="EMBL" id="REGN01004943">
    <property type="protein sequence ID" value="RNA15446.1"/>
    <property type="molecule type" value="Genomic_DNA"/>
</dbReference>
<accession>A0A3M7QVS2</accession>
<protein>
    <submittedName>
        <fullName evidence="2">Uncharacterized protein</fullName>
    </submittedName>
</protein>
<comment type="caution">
    <text evidence="2">The sequence shown here is derived from an EMBL/GenBank/DDBJ whole genome shotgun (WGS) entry which is preliminary data.</text>
</comment>
<keyword evidence="1" id="KW-0812">Transmembrane</keyword>
<keyword evidence="1" id="KW-0472">Membrane</keyword>
<proteinExistence type="predicted"/>
<dbReference type="Proteomes" id="UP000276133">
    <property type="component" value="Unassembled WGS sequence"/>
</dbReference>
<organism evidence="2 3">
    <name type="scientific">Brachionus plicatilis</name>
    <name type="common">Marine rotifer</name>
    <name type="synonym">Brachionus muelleri</name>
    <dbReference type="NCBI Taxonomy" id="10195"/>
    <lineage>
        <taxon>Eukaryota</taxon>
        <taxon>Metazoa</taxon>
        <taxon>Spiralia</taxon>
        <taxon>Gnathifera</taxon>
        <taxon>Rotifera</taxon>
        <taxon>Eurotatoria</taxon>
        <taxon>Monogononta</taxon>
        <taxon>Pseudotrocha</taxon>
        <taxon>Ploima</taxon>
        <taxon>Brachionidae</taxon>
        <taxon>Brachionus</taxon>
    </lineage>
</organism>
<evidence type="ECO:0000313" key="3">
    <source>
        <dbReference type="Proteomes" id="UP000276133"/>
    </source>
</evidence>